<gene>
    <name evidence="1" type="ORF">F2Q65_12235</name>
</gene>
<name>A0A5M8FL47_9GAMM</name>
<organism evidence="1 2">
    <name type="scientific">Thiohalocapsa marina</name>
    <dbReference type="NCBI Taxonomy" id="424902"/>
    <lineage>
        <taxon>Bacteria</taxon>
        <taxon>Pseudomonadati</taxon>
        <taxon>Pseudomonadota</taxon>
        <taxon>Gammaproteobacteria</taxon>
        <taxon>Chromatiales</taxon>
        <taxon>Chromatiaceae</taxon>
        <taxon>Thiohalocapsa</taxon>
    </lineage>
</organism>
<dbReference type="AlphaFoldDB" id="A0A5M8FL47"/>
<evidence type="ECO:0000313" key="1">
    <source>
        <dbReference type="EMBL" id="KAA6184476.1"/>
    </source>
</evidence>
<dbReference type="Proteomes" id="UP000322981">
    <property type="component" value="Unassembled WGS sequence"/>
</dbReference>
<sequence>MGTIGDKNQLAIDRLKKGLRQTEGKPRSECDDVNVTLLAMDLRRMSEQVEWVGVKLTDEEKARYREAYAYVAKHGVVPFDCIRPECL</sequence>
<dbReference type="RefSeq" id="WP_150093701.1">
    <property type="nucleotide sequence ID" value="NZ_JBFUOH010000075.1"/>
</dbReference>
<proteinExistence type="predicted"/>
<accession>A0A5M8FL47</accession>
<keyword evidence="2" id="KW-1185">Reference proteome</keyword>
<dbReference type="EMBL" id="VWXX01000019">
    <property type="protein sequence ID" value="KAA6184476.1"/>
    <property type="molecule type" value="Genomic_DNA"/>
</dbReference>
<reference evidence="1 2" key="1">
    <citation type="submission" date="2019-09" db="EMBL/GenBank/DDBJ databases">
        <title>Whole-genome sequence of the purple sulfur bacterium Thiohalocapsa marina DSM 19078.</title>
        <authorList>
            <person name="Kyndt J.A."/>
            <person name="Meyer T.E."/>
        </authorList>
    </citation>
    <scope>NUCLEOTIDE SEQUENCE [LARGE SCALE GENOMIC DNA]</scope>
    <source>
        <strain evidence="1 2">DSM 19078</strain>
    </source>
</reference>
<protein>
    <submittedName>
        <fullName evidence="1">Uncharacterized protein</fullName>
    </submittedName>
</protein>
<evidence type="ECO:0000313" key="2">
    <source>
        <dbReference type="Proteomes" id="UP000322981"/>
    </source>
</evidence>
<comment type="caution">
    <text evidence="1">The sequence shown here is derived from an EMBL/GenBank/DDBJ whole genome shotgun (WGS) entry which is preliminary data.</text>
</comment>